<dbReference type="Gene3D" id="1.10.260.40">
    <property type="entry name" value="lambda repressor-like DNA-binding domains"/>
    <property type="match status" value="1"/>
</dbReference>
<proteinExistence type="predicted"/>
<dbReference type="OrthoDB" id="3466567at2"/>
<dbReference type="Pfam" id="PF19054">
    <property type="entry name" value="DUF5753"/>
    <property type="match status" value="1"/>
</dbReference>
<reference evidence="2 3" key="1">
    <citation type="submission" date="2017-06" db="EMBL/GenBank/DDBJ databases">
        <authorList>
            <person name="Kim H.J."/>
            <person name="Triplett B.A."/>
        </authorList>
    </citation>
    <scope>NUCLEOTIDE SEQUENCE [LARGE SCALE GENOMIC DNA]</scope>
    <source>
        <strain evidence="2 3">CGMCC 4.2132</strain>
    </source>
</reference>
<gene>
    <name evidence="2" type="ORF">SAMN05216276_104138</name>
</gene>
<name>A0A239MGZ6_9ACTN</name>
<evidence type="ECO:0000313" key="2">
    <source>
        <dbReference type="EMBL" id="SNT41985.1"/>
    </source>
</evidence>
<dbReference type="EMBL" id="FZOD01000041">
    <property type="protein sequence ID" value="SNT41985.1"/>
    <property type="molecule type" value="Genomic_DNA"/>
</dbReference>
<sequence>MGTESPSGPGSPRVRFGAEMRRLREAAQLSQSAVAARLGCTQTQVSRLEVAKRTPSKYDAEKLDQIFGLTDSGHFSGLHRRITSRPSAPGWFMSWVEEIEPTALVLRSWDPLLIPGLFQTESYARQVFCLEPRITPEEVEDRVQARIRRQRILDKDDPPSFLALINACVLRRSVGGGAVMREQLDYLLEVASRPAVSIQLVAPECLPGMLGAFMIAKLPDGRPDTIHADSSAEGQISSDRDLVTSVCNRYEAIRLWAYPEHASLRMIEEAKQEWT</sequence>
<dbReference type="SMART" id="SM00530">
    <property type="entry name" value="HTH_XRE"/>
    <property type="match status" value="1"/>
</dbReference>
<keyword evidence="3" id="KW-1185">Reference proteome</keyword>
<accession>A0A239MGZ6</accession>
<dbReference type="CDD" id="cd00093">
    <property type="entry name" value="HTH_XRE"/>
    <property type="match status" value="1"/>
</dbReference>
<dbReference type="InterPro" id="IPR043917">
    <property type="entry name" value="DUF5753"/>
</dbReference>
<dbReference type="PROSITE" id="PS50943">
    <property type="entry name" value="HTH_CROC1"/>
    <property type="match status" value="1"/>
</dbReference>
<dbReference type="InterPro" id="IPR001387">
    <property type="entry name" value="Cro/C1-type_HTH"/>
</dbReference>
<protein>
    <submittedName>
        <fullName evidence="2">Helix-turn-helix domain-containing protein</fullName>
    </submittedName>
</protein>
<dbReference type="AlphaFoldDB" id="A0A239MGZ6"/>
<dbReference type="Proteomes" id="UP000198282">
    <property type="component" value="Unassembled WGS sequence"/>
</dbReference>
<dbReference type="SUPFAM" id="SSF47413">
    <property type="entry name" value="lambda repressor-like DNA-binding domains"/>
    <property type="match status" value="1"/>
</dbReference>
<dbReference type="Pfam" id="PF13560">
    <property type="entry name" value="HTH_31"/>
    <property type="match status" value="1"/>
</dbReference>
<feature type="domain" description="HTH cro/C1-type" evidence="1">
    <location>
        <begin position="20"/>
        <end position="75"/>
    </location>
</feature>
<evidence type="ECO:0000259" key="1">
    <source>
        <dbReference type="PROSITE" id="PS50943"/>
    </source>
</evidence>
<evidence type="ECO:0000313" key="3">
    <source>
        <dbReference type="Proteomes" id="UP000198282"/>
    </source>
</evidence>
<dbReference type="RefSeq" id="WP_089210991.1">
    <property type="nucleotide sequence ID" value="NZ_FZOD01000041.1"/>
</dbReference>
<dbReference type="GO" id="GO:0003677">
    <property type="term" value="F:DNA binding"/>
    <property type="evidence" value="ECO:0007669"/>
    <property type="project" value="InterPro"/>
</dbReference>
<organism evidence="2 3">
    <name type="scientific">Streptosporangium subroseum</name>
    <dbReference type="NCBI Taxonomy" id="106412"/>
    <lineage>
        <taxon>Bacteria</taxon>
        <taxon>Bacillati</taxon>
        <taxon>Actinomycetota</taxon>
        <taxon>Actinomycetes</taxon>
        <taxon>Streptosporangiales</taxon>
        <taxon>Streptosporangiaceae</taxon>
        <taxon>Streptosporangium</taxon>
    </lineage>
</organism>
<dbReference type="InterPro" id="IPR010982">
    <property type="entry name" value="Lambda_DNA-bd_dom_sf"/>
</dbReference>